<accession>A0A8T2TEB2</accession>
<dbReference type="EMBL" id="CM035418">
    <property type="protein sequence ID" value="KAH7420882.1"/>
    <property type="molecule type" value="Genomic_DNA"/>
</dbReference>
<evidence type="ECO:0000313" key="3">
    <source>
        <dbReference type="Proteomes" id="UP000825935"/>
    </source>
</evidence>
<dbReference type="PANTHER" id="PTHR12069">
    <property type="entry name" value="DNA-DIRECTED RNA POLYMERASES III 80 KDA POLYPEPTIDE RNA POLYMERASE III SUBUNIT 5"/>
    <property type="match status" value="1"/>
</dbReference>
<proteinExistence type="predicted"/>
<feature type="region of interest" description="Disordered" evidence="1">
    <location>
        <begin position="285"/>
        <end position="307"/>
    </location>
</feature>
<gene>
    <name evidence="2" type="ORF">KP509_13G028000</name>
</gene>
<keyword evidence="3" id="KW-1185">Reference proteome</keyword>
<feature type="compositionally biased region" description="Basic and acidic residues" evidence="1">
    <location>
        <begin position="1"/>
        <end position="16"/>
    </location>
</feature>
<reference evidence="2" key="1">
    <citation type="submission" date="2021-08" db="EMBL/GenBank/DDBJ databases">
        <title>WGS assembly of Ceratopteris richardii.</title>
        <authorList>
            <person name="Marchant D.B."/>
            <person name="Chen G."/>
            <person name="Jenkins J."/>
            <person name="Shu S."/>
            <person name="Leebens-Mack J."/>
            <person name="Grimwood J."/>
            <person name="Schmutz J."/>
            <person name="Soltis P."/>
            <person name="Soltis D."/>
            <person name="Chen Z.-H."/>
        </authorList>
    </citation>
    <scope>NUCLEOTIDE SEQUENCE</scope>
    <source>
        <strain evidence="2">Whitten #5841</strain>
        <tissue evidence="2">Leaf</tissue>
    </source>
</reference>
<feature type="region of interest" description="Disordered" evidence="1">
    <location>
        <begin position="1"/>
        <end position="69"/>
    </location>
</feature>
<dbReference type="InterPro" id="IPR006886">
    <property type="entry name" value="RNA_pol_III_Rpc5"/>
</dbReference>
<organism evidence="2 3">
    <name type="scientific">Ceratopteris richardii</name>
    <name type="common">Triangle waterfern</name>
    <dbReference type="NCBI Taxonomy" id="49495"/>
    <lineage>
        <taxon>Eukaryota</taxon>
        <taxon>Viridiplantae</taxon>
        <taxon>Streptophyta</taxon>
        <taxon>Embryophyta</taxon>
        <taxon>Tracheophyta</taxon>
        <taxon>Polypodiopsida</taxon>
        <taxon>Polypodiidae</taxon>
        <taxon>Polypodiales</taxon>
        <taxon>Pteridineae</taxon>
        <taxon>Pteridaceae</taxon>
        <taxon>Parkerioideae</taxon>
        <taxon>Ceratopteris</taxon>
    </lineage>
</organism>
<dbReference type="Pfam" id="PF04801">
    <property type="entry name" value="RPC5"/>
    <property type="match status" value="1"/>
</dbReference>
<dbReference type="GO" id="GO:0042797">
    <property type="term" value="P:tRNA transcription by RNA polymerase III"/>
    <property type="evidence" value="ECO:0007669"/>
    <property type="project" value="TreeGrafter"/>
</dbReference>
<evidence type="ECO:0000256" key="1">
    <source>
        <dbReference type="SAM" id="MobiDB-lite"/>
    </source>
</evidence>
<dbReference type="Proteomes" id="UP000825935">
    <property type="component" value="Chromosome 13"/>
</dbReference>
<name>A0A8T2TEB2_CERRI</name>
<protein>
    <recommendedName>
        <fullName evidence="4">DNA-directed RNA polymerase III subunit RPC5</fullName>
    </recommendedName>
</protein>
<comment type="caution">
    <text evidence="2">The sequence shown here is derived from an EMBL/GenBank/DDBJ whole genome shotgun (WGS) entry which is preliminary data.</text>
</comment>
<dbReference type="OrthoDB" id="340681at2759"/>
<feature type="region of interest" description="Disordered" evidence="1">
    <location>
        <begin position="124"/>
        <end position="143"/>
    </location>
</feature>
<dbReference type="AlphaFoldDB" id="A0A8T2TEB2"/>
<evidence type="ECO:0008006" key="4">
    <source>
        <dbReference type="Google" id="ProtNLM"/>
    </source>
</evidence>
<feature type="compositionally biased region" description="Acidic residues" evidence="1">
    <location>
        <begin position="285"/>
        <end position="302"/>
    </location>
</feature>
<evidence type="ECO:0000313" key="2">
    <source>
        <dbReference type="EMBL" id="KAH7420882.1"/>
    </source>
</evidence>
<dbReference type="PANTHER" id="PTHR12069:SF0">
    <property type="entry name" value="DNA-DIRECTED RNA POLYMERASE III SUBUNIT RPC5"/>
    <property type="match status" value="1"/>
</dbReference>
<dbReference type="GO" id="GO:0005666">
    <property type="term" value="C:RNA polymerase III complex"/>
    <property type="evidence" value="ECO:0007669"/>
    <property type="project" value="TreeGrafter"/>
</dbReference>
<feature type="compositionally biased region" description="Polar residues" evidence="1">
    <location>
        <begin position="41"/>
        <end position="61"/>
    </location>
</feature>
<sequence>MDVFLDPKLEVDESSQKRAGGSARPKFEPKAKPRGKVRASIKQQQTDNQEQPKAHQSTPSLSAHVKPEPLESIIDELAINHEGPDAVPDPMLVDIKPKLEPTTGLSTSILPDASWDVGVNAEESKPVPAKEEDYDSLPASPSHVDTQQDAVIREIDVYLCPNINAETKLYFLQYPLRPHWRPYGLEERCDSVRVKPKFKKMEMDLIVDTENENYDQDADDYLKLDKQTLSSSKISLTTNYAVGLLRGNKLHMAPIDAIVQLRPSMKYLDEADKKRKSARKIIEDEEMIDAANEDEDEDEEEKEEKPQLVALKVEVKKQETERQEQLRLQSHAYLRQLDEAEPWVSLETHGTDSPVTEGIRHVLTSIQDNTIPFSMPMLQYINHLVSGRANLNTFEAATQSANADEGLSRSFLDTLPLEQRFEKLLSKGRVQVLQFERLMKLAPAGCSEEEVLSVLEDMAHLVQGCWVAASSLRYSGEICILRDYLLLLFTKNRVIRHDQLEELKVPKEMIKEVLLPLAVQRPAEGGWEFQESTDRSFMKRHQVVVKEQMQKWAESEEPIRLAALGLCIGQPSSNTSISADSLQKASGALSQGHAASVISGNTGRNKASGAFSGEWTMSQETRTALPGALREIFAKHNVCSLQLISRSLLESAVAKASAPNANPRVVAAAAAAAQATKAPAPEFTAAVSQVASNIDGLYFLTKLGNSSLDPFRDVVIALLRAKGPNSGLKKIDIVEASKIALKSEVQQVVYQKVMRELCYTKSGTWVMKPGDGRPSTT</sequence>
<dbReference type="OMA" id="INTECEN"/>